<evidence type="ECO:0008006" key="3">
    <source>
        <dbReference type="Google" id="ProtNLM"/>
    </source>
</evidence>
<proteinExistence type="predicted"/>
<dbReference type="EMBL" id="BAABJP010000007">
    <property type="protein sequence ID" value="GAA5152520.1"/>
    <property type="molecule type" value="Genomic_DNA"/>
</dbReference>
<comment type="caution">
    <text evidence="1">The sequence shown here is derived from an EMBL/GenBank/DDBJ whole genome shotgun (WGS) entry which is preliminary data.</text>
</comment>
<evidence type="ECO:0000313" key="1">
    <source>
        <dbReference type="EMBL" id="GAA5152520.1"/>
    </source>
</evidence>
<accession>A0ABP9PUR5</accession>
<evidence type="ECO:0000313" key="2">
    <source>
        <dbReference type="Proteomes" id="UP001428817"/>
    </source>
</evidence>
<keyword evidence="2" id="KW-1185">Reference proteome</keyword>
<dbReference type="Proteomes" id="UP001428817">
    <property type="component" value="Unassembled WGS sequence"/>
</dbReference>
<dbReference type="RefSeq" id="WP_185066717.1">
    <property type="nucleotide sequence ID" value="NZ_BAABJP010000007.1"/>
</dbReference>
<organism evidence="1 2">
    <name type="scientific">Pseudonocardia eucalypti</name>
    <dbReference type="NCBI Taxonomy" id="648755"/>
    <lineage>
        <taxon>Bacteria</taxon>
        <taxon>Bacillati</taxon>
        <taxon>Actinomycetota</taxon>
        <taxon>Actinomycetes</taxon>
        <taxon>Pseudonocardiales</taxon>
        <taxon>Pseudonocardiaceae</taxon>
        <taxon>Pseudonocardia</taxon>
    </lineage>
</organism>
<sequence>MAAAEERLELADLGNAEPDADTANAVVKAYARNHAFRAAEWEELTTEANPFRRPVRPDDLDWLNYGKPIITEKALRLSGLLGHRMLRNIYDADLTYLAPDANAEAEADRRNFYTERNRSLGALARPILERHLFSFLDGERAELPETSLAGVTRYAREYLDRRTEQPGEGFQAALDTKDRRESATFLLLQLSAFLPASYAAVGRNAIGEYSAAHPELAGLLLDEYRGWLDSGTRYRSLLTDAGLRPTAGAYWQLYLNSSLARGNHAHYLGANHERFFELLGALVQLKIDERVSAARFAEVFSGGFGSSADYFRRPAELDLEGYLETLLGPFPGIFGGRVLESFHRGFADAAWLTDLWHRDLAEQVTWADRIPEYQEKAEKLDQIITNENIEVDLDTFVETEEETSTTHVHNEHRLVMIEVGQMHFWNNVTHKIQLNQGDKLLIPVSRLHGSTVLSGSCTYHQPIIPDEMLRQVS</sequence>
<reference evidence="2" key="1">
    <citation type="journal article" date="2019" name="Int. J. Syst. Evol. Microbiol.">
        <title>The Global Catalogue of Microorganisms (GCM) 10K type strain sequencing project: providing services to taxonomists for standard genome sequencing and annotation.</title>
        <authorList>
            <consortium name="The Broad Institute Genomics Platform"/>
            <consortium name="The Broad Institute Genome Sequencing Center for Infectious Disease"/>
            <person name="Wu L."/>
            <person name="Ma J."/>
        </authorList>
    </citation>
    <scope>NUCLEOTIDE SEQUENCE [LARGE SCALE GENOMIC DNA]</scope>
    <source>
        <strain evidence="2">JCM 18303</strain>
    </source>
</reference>
<protein>
    <recommendedName>
        <fullName evidence="3">Peptide synthetase</fullName>
    </recommendedName>
</protein>
<name>A0ABP9PUR5_9PSEU</name>
<gene>
    <name evidence="1" type="ORF">GCM10023321_21380</name>
</gene>